<dbReference type="AlphaFoldDB" id="A0A0R2FA98"/>
<dbReference type="STRING" id="1423730.FC75_GL000829"/>
<comment type="caution">
    <text evidence="1">The sequence shown here is derived from an EMBL/GenBank/DDBJ whole genome shotgun (WGS) entry which is preliminary data.</text>
</comment>
<reference evidence="1 2" key="1">
    <citation type="journal article" date="2015" name="Genome Announc.">
        <title>Expanding the biotechnology potential of lactobacilli through comparative genomics of 213 strains and associated genera.</title>
        <authorList>
            <person name="Sun Z."/>
            <person name="Harris H.M."/>
            <person name="McCann A."/>
            <person name="Guo C."/>
            <person name="Argimon S."/>
            <person name="Zhang W."/>
            <person name="Yang X."/>
            <person name="Jeffery I.B."/>
            <person name="Cooney J.C."/>
            <person name="Kagawa T.F."/>
            <person name="Liu W."/>
            <person name="Song Y."/>
            <person name="Salvetti E."/>
            <person name="Wrobel A."/>
            <person name="Rasinkangas P."/>
            <person name="Parkhill J."/>
            <person name="Rea M.C."/>
            <person name="O'Sullivan O."/>
            <person name="Ritari J."/>
            <person name="Douillard F.P."/>
            <person name="Paul Ross R."/>
            <person name="Yang R."/>
            <person name="Briner A.E."/>
            <person name="Felis G.E."/>
            <person name="de Vos W.M."/>
            <person name="Barrangou R."/>
            <person name="Klaenhammer T.R."/>
            <person name="Caufield P.W."/>
            <person name="Cui Y."/>
            <person name="Zhang H."/>
            <person name="O'Toole P.W."/>
        </authorList>
    </citation>
    <scope>NUCLEOTIDE SEQUENCE [LARGE SCALE GENOMIC DNA]</scope>
    <source>
        <strain evidence="1 2">DSM 22697</strain>
    </source>
</reference>
<organism evidence="1 2">
    <name type="scientific">Lacticaseibacillus camelliae DSM 22697 = JCM 13995</name>
    <dbReference type="NCBI Taxonomy" id="1423730"/>
    <lineage>
        <taxon>Bacteria</taxon>
        <taxon>Bacillati</taxon>
        <taxon>Bacillota</taxon>
        <taxon>Bacilli</taxon>
        <taxon>Lactobacillales</taxon>
        <taxon>Lactobacillaceae</taxon>
        <taxon>Lacticaseibacillus</taxon>
    </lineage>
</organism>
<sequence>MKLTMTVTMTDTETRVTLGDGLGTMLLTRDLEQPVPANDVRLATAAKVLVGVGDVPAKADGVIILGVPDSVDGVKVQRFFEQLIADGSASATGTAVQQLLEAQMWVLVRLGIQLKDAAPTKKRPPKARHRFNKALKTHAFHVKRGGSEATVYWTAAKEMTIVPGAKLVREPMLNRDGSQSYGTKYGDKLRADNAAKISDYTTTAAVTLRSVNEVGLFLYYGDTNGWLELIDDDGKTLDELTRVD</sequence>
<protein>
    <submittedName>
        <fullName evidence="1">Uncharacterized protein</fullName>
    </submittedName>
</protein>
<dbReference type="PATRIC" id="fig|1423730.4.peg.875"/>
<keyword evidence="2" id="KW-1185">Reference proteome</keyword>
<dbReference type="Proteomes" id="UP000050865">
    <property type="component" value="Unassembled WGS sequence"/>
</dbReference>
<name>A0A0R2FA98_9LACO</name>
<accession>A0A0R2FA98</accession>
<evidence type="ECO:0000313" key="1">
    <source>
        <dbReference type="EMBL" id="KRN25273.1"/>
    </source>
</evidence>
<gene>
    <name evidence="1" type="ORF">FC75_GL000829</name>
</gene>
<evidence type="ECO:0000313" key="2">
    <source>
        <dbReference type="Proteomes" id="UP000050865"/>
    </source>
</evidence>
<dbReference type="RefSeq" id="WP_056989052.1">
    <property type="nucleotide sequence ID" value="NZ_AYZJ01000016.1"/>
</dbReference>
<dbReference type="EMBL" id="AYZJ01000016">
    <property type="protein sequence ID" value="KRN25273.1"/>
    <property type="molecule type" value="Genomic_DNA"/>
</dbReference>
<proteinExistence type="predicted"/>